<dbReference type="InterPro" id="IPR029058">
    <property type="entry name" value="AB_hydrolase_fold"/>
</dbReference>
<evidence type="ECO:0000256" key="1">
    <source>
        <dbReference type="SAM" id="SignalP"/>
    </source>
</evidence>
<protein>
    <submittedName>
        <fullName evidence="2">Lipase (Class 2)</fullName>
    </submittedName>
</protein>
<dbReference type="InterPro" id="IPR053228">
    <property type="entry name" value="Stereospecific_Lipase"/>
</dbReference>
<dbReference type="PANTHER" id="PTHR37574:SF1">
    <property type="entry name" value="LIPASE B"/>
    <property type="match status" value="1"/>
</dbReference>
<dbReference type="GO" id="GO:0016042">
    <property type="term" value="P:lipid catabolic process"/>
    <property type="evidence" value="ECO:0007669"/>
    <property type="project" value="InterPro"/>
</dbReference>
<dbReference type="Proteomes" id="UP000233766">
    <property type="component" value="Unassembled WGS sequence"/>
</dbReference>
<comment type="caution">
    <text evidence="2">The sequence shown here is derived from an EMBL/GenBank/DDBJ whole genome shotgun (WGS) entry which is preliminary data.</text>
</comment>
<dbReference type="Gene3D" id="3.40.50.1820">
    <property type="entry name" value="alpha/beta hydrolase"/>
    <property type="match status" value="1"/>
</dbReference>
<dbReference type="Pfam" id="PF01674">
    <property type="entry name" value="Lipase_2"/>
    <property type="match status" value="1"/>
</dbReference>
<feature type="chain" id="PRO_5038357743" evidence="1">
    <location>
        <begin position="27"/>
        <end position="310"/>
    </location>
</feature>
<keyword evidence="3" id="KW-1185">Reference proteome</keyword>
<dbReference type="RefSeq" id="WP_101467667.1">
    <property type="nucleotide sequence ID" value="NZ_PJMW01000002.1"/>
</dbReference>
<dbReference type="SUPFAM" id="SSF53474">
    <property type="entry name" value="alpha/beta-Hydrolases"/>
    <property type="match status" value="1"/>
</dbReference>
<dbReference type="OrthoDB" id="8871309at2"/>
<proteinExistence type="predicted"/>
<gene>
    <name evidence="2" type="ORF">ATK86_6527</name>
</gene>
<accession>A0A2N3VK97</accession>
<dbReference type="EMBL" id="PJMW01000002">
    <property type="protein sequence ID" value="PKV82043.1"/>
    <property type="molecule type" value="Genomic_DNA"/>
</dbReference>
<evidence type="ECO:0000313" key="3">
    <source>
        <dbReference type="Proteomes" id="UP000233766"/>
    </source>
</evidence>
<reference evidence="2 3" key="1">
    <citation type="submission" date="2017-12" db="EMBL/GenBank/DDBJ databases">
        <title>Sequencing the genomes of 1000 Actinobacteria strains.</title>
        <authorList>
            <person name="Klenk H.-P."/>
        </authorList>
    </citation>
    <scope>NUCLEOTIDE SEQUENCE [LARGE SCALE GENOMIC DNA]</scope>
    <source>
        <strain evidence="2 3">DSM 44489</strain>
    </source>
</reference>
<dbReference type="InterPro" id="IPR002918">
    <property type="entry name" value="Lipase_EstA/Esterase_EstB"/>
</dbReference>
<sequence>MARSFLRAGTAVLFTAALALSGYSSAAAQTNNPIISTATAGIIASMSHPEAPPAGVNNNDCKLTAAHPRPVILVNGTFANMKMEWGALGPILANNGYCVFSAALTSTPNSFIQTTQTLPTSANQIKALIDQLVTKYGPNTKVDLVGHSQGGLIALYTTKVLNSAPKVGTVVGIGATTHGTTLSGLTTVAAFIPGASEIMEAGCPACSDQLPDSTVVKAVSNGGITKPGVSYTMIGTRYDLAVTPTSSTFIDEAGVNNKWVQDACGGSLVEHIRMPYDNTTIRLVLNALSPSTAKNANCLLAWLPAVQQPS</sequence>
<dbReference type="PANTHER" id="PTHR37574">
    <property type="entry name" value="LIPASE B"/>
    <property type="match status" value="1"/>
</dbReference>
<evidence type="ECO:0000313" key="2">
    <source>
        <dbReference type="EMBL" id="PKV82043.1"/>
    </source>
</evidence>
<feature type="signal peptide" evidence="1">
    <location>
        <begin position="1"/>
        <end position="26"/>
    </location>
</feature>
<dbReference type="GO" id="GO:0016787">
    <property type="term" value="F:hydrolase activity"/>
    <property type="evidence" value="ECO:0007669"/>
    <property type="project" value="InterPro"/>
</dbReference>
<keyword evidence="1" id="KW-0732">Signal</keyword>
<dbReference type="AlphaFoldDB" id="A0A2N3VK97"/>
<organism evidence="2 3">
    <name type="scientific">Nocardia fluminea</name>
    <dbReference type="NCBI Taxonomy" id="134984"/>
    <lineage>
        <taxon>Bacteria</taxon>
        <taxon>Bacillati</taxon>
        <taxon>Actinomycetota</taxon>
        <taxon>Actinomycetes</taxon>
        <taxon>Mycobacteriales</taxon>
        <taxon>Nocardiaceae</taxon>
        <taxon>Nocardia</taxon>
    </lineage>
</organism>
<name>A0A2N3VK97_9NOCA</name>